<feature type="transmembrane region" description="Helical" evidence="6">
    <location>
        <begin position="91"/>
        <end position="111"/>
    </location>
</feature>
<evidence type="ECO:0000259" key="7">
    <source>
        <dbReference type="Pfam" id="PF00892"/>
    </source>
</evidence>
<feature type="domain" description="EamA" evidence="7">
    <location>
        <begin position="152"/>
        <end position="292"/>
    </location>
</feature>
<keyword evidence="9" id="KW-1185">Reference proteome</keyword>
<reference evidence="8 9" key="1">
    <citation type="journal article" date="2013" name="Int. J. Syst. Evol. Microbiol.">
        <title>Celerinatantimonas yamalensis sp. nov., a cold-adapted diazotrophic bacterium from a cold permafrost brine.</title>
        <authorList>
            <person name="Shcherbakova V."/>
            <person name="Chuvilskaya N."/>
            <person name="Rivkina E."/>
            <person name="Demidov N."/>
            <person name="Uchaeva V."/>
            <person name="Suetin S."/>
            <person name="Suzina N."/>
            <person name="Gilichinsky D."/>
        </authorList>
    </citation>
    <scope>NUCLEOTIDE SEQUENCE [LARGE SCALE GENOMIC DNA]</scope>
    <source>
        <strain evidence="8 9">C7</strain>
    </source>
</reference>
<feature type="domain" description="EamA" evidence="7">
    <location>
        <begin position="3"/>
        <end position="134"/>
    </location>
</feature>
<dbReference type="RefSeq" id="WP_408624590.1">
    <property type="nucleotide sequence ID" value="NZ_JBEQCT010000007.1"/>
</dbReference>
<organism evidence="8 9">
    <name type="scientific">Celerinatantimonas yamalensis</name>
    <dbReference type="NCBI Taxonomy" id="559956"/>
    <lineage>
        <taxon>Bacteria</taxon>
        <taxon>Pseudomonadati</taxon>
        <taxon>Pseudomonadota</taxon>
        <taxon>Gammaproteobacteria</taxon>
        <taxon>Celerinatantimonadaceae</taxon>
        <taxon>Celerinatantimonas</taxon>
    </lineage>
</organism>
<evidence type="ECO:0000256" key="4">
    <source>
        <dbReference type="ARBA" id="ARBA00022989"/>
    </source>
</evidence>
<evidence type="ECO:0000256" key="3">
    <source>
        <dbReference type="ARBA" id="ARBA00022692"/>
    </source>
</evidence>
<sequence length="312" mass="34728">MPYLLLIFASIFWGGNYVVGHIVVNTINPYFLSLIRWGLTTVLMFTIYAGIIKKEWPLLVEHLCMNSIYALLGQVMFPLTLYIGLQYTSSLNAAIYISSTPCLVLFINRIFFKESISYRNILGVMVSTVGVLYLAFFNVHSGSQNALSQFGWGDIMTIISALSWAGYCSLLRLKDKRLTNTAFVSFCSLIGTIILIPIYLIYLFYAAAPAIFVASPSWAAFLGVAYLVIFPSYLSYVFWSKGVGSLGTTRSEIFTHGIPLSGGLLGIIFLGEKLHSYHIVALILIVFGIVCCSTYQSKANINRQNQHSHHSN</sequence>
<keyword evidence="4 6" id="KW-1133">Transmembrane helix</keyword>
<feature type="transmembrane region" description="Helical" evidence="6">
    <location>
        <begin position="118"/>
        <end position="137"/>
    </location>
</feature>
<feature type="transmembrane region" description="Helical" evidence="6">
    <location>
        <begin position="182"/>
        <end position="205"/>
    </location>
</feature>
<feature type="transmembrane region" description="Helical" evidence="6">
    <location>
        <begin position="217"/>
        <end position="239"/>
    </location>
</feature>
<dbReference type="EMBL" id="JBEQCT010000007">
    <property type="protein sequence ID" value="MFM2486098.1"/>
    <property type="molecule type" value="Genomic_DNA"/>
</dbReference>
<comment type="caution">
    <text evidence="8">The sequence shown here is derived from an EMBL/GenBank/DDBJ whole genome shotgun (WGS) entry which is preliminary data.</text>
</comment>
<evidence type="ECO:0000256" key="6">
    <source>
        <dbReference type="SAM" id="Phobius"/>
    </source>
</evidence>
<dbReference type="Proteomes" id="UP001629953">
    <property type="component" value="Unassembled WGS sequence"/>
</dbReference>
<evidence type="ECO:0000313" key="9">
    <source>
        <dbReference type="Proteomes" id="UP001629953"/>
    </source>
</evidence>
<proteinExistence type="predicted"/>
<dbReference type="Pfam" id="PF00892">
    <property type="entry name" value="EamA"/>
    <property type="match status" value="2"/>
</dbReference>
<evidence type="ECO:0000256" key="5">
    <source>
        <dbReference type="ARBA" id="ARBA00023136"/>
    </source>
</evidence>
<evidence type="ECO:0000313" key="8">
    <source>
        <dbReference type="EMBL" id="MFM2486098.1"/>
    </source>
</evidence>
<accession>A0ABW9GA75</accession>
<feature type="transmembrane region" description="Helical" evidence="6">
    <location>
        <begin position="251"/>
        <end position="271"/>
    </location>
</feature>
<evidence type="ECO:0000256" key="1">
    <source>
        <dbReference type="ARBA" id="ARBA00004651"/>
    </source>
</evidence>
<keyword evidence="5 6" id="KW-0472">Membrane</keyword>
<feature type="transmembrane region" description="Helical" evidence="6">
    <location>
        <begin position="63"/>
        <end position="85"/>
    </location>
</feature>
<evidence type="ECO:0000256" key="2">
    <source>
        <dbReference type="ARBA" id="ARBA00022475"/>
    </source>
</evidence>
<keyword evidence="2" id="KW-1003">Cell membrane</keyword>
<feature type="transmembrane region" description="Helical" evidence="6">
    <location>
        <begin position="149"/>
        <end position="170"/>
    </location>
</feature>
<dbReference type="InterPro" id="IPR037185">
    <property type="entry name" value="EmrE-like"/>
</dbReference>
<dbReference type="PANTHER" id="PTHR32322">
    <property type="entry name" value="INNER MEMBRANE TRANSPORTER"/>
    <property type="match status" value="1"/>
</dbReference>
<dbReference type="InterPro" id="IPR000620">
    <property type="entry name" value="EamA_dom"/>
</dbReference>
<dbReference type="InterPro" id="IPR050638">
    <property type="entry name" value="AA-Vitamin_Transporters"/>
</dbReference>
<protein>
    <submittedName>
        <fullName evidence="8">DMT family transporter</fullName>
    </submittedName>
</protein>
<feature type="transmembrane region" description="Helical" evidence="6">
    <location>
        <begin position="277"/>
        <end position="295"/>
    </location>
</feature>
<dbReference type="PANTHER" id="PTHR32322:SF18">
    <property type="entry name" value="S-ADENOSYLMETHIONINE_S-ADENOSYLHOMOCYSTEINE TRANSPORTER"/>
    <property type="match status" value="1"/>
</dbReference>
<feature type="transmembrane region" description="Helical" evidence="6">
    <location>
        <begin position="30"/>
        <end position="51"/>
    </location>
</feature>
<dbReference type="SUPFAM" id="SSF103481">
    <property type="entry name" value="Multidrug resistance efflux transporter EmrE"/>
    <property type="match status" value="2"/>
</dbReference>
<gene>
    <name evidence="8" type="ORF">ABUE30_13685</name>
</gene>
<comment type="subcellular location">
    <subcellularLocation>
        <location evidence="1">Cell membrane</location>
        <topology evidence="1">Multi-pass membrane protein</topology>
    </subcellularLocation>
</comment>
<keyword evidence="3 6" id="KW-0812">Transmembrane</keyword>
<name>A0ABW9GA75_9GAMM</name>